<dbReference type="AlphaFoldDB" id="A0A1M6I0I6"/>
<proteinExistence type="predicted"/>
<evidence type="ECO:0000313" key="2">
    <source>
        <dbReference type="Proteomes" id="UP000184418"/>
    </source>
</evidence>
<accession>A0A1M6I0I6</accession>
<gene>
    <name evidence="1" type="ORF">SAMN02745146_2730</name>
</gene>
<reference evidence="1 2" key="1">
    <citation type="submission" date="2016-11" db="EMBL/GenBank/DDBJ databases">
        <authorList>
            <person name="Jaros S."/>
            <person name="Januszkiewicz K."/>
            <person name="Wedrychowicz H."/>
        </authorList>
    </citation>
    <scope>NUCLEOTIDE SEQUENCE [LARGE SCALE GENOMIC DNA]</scope>
    <source>
        <strain evidence="1 2">DSM 21074</strain>
    </source>
</reference>
<dbReference type="STRING" id="1121955.SAMN02745146_2730"/>
<dbReference type="Proteomes" id="UP000184418">
    <property type="component" value="Unassembled WGS sequence"/>
</dbReference>
<protein>
    <recommendedName>
        <fullName evidence="3">Immunity protein 53</fullName>
    </recommendedName>
</protein>
<evidence type="ECO:0000313" key="1">
    <source>
        <dbReference type="EMBL" id="SHJ27870.1"/>
    </source>
</evidence>
<organism evidence="1 2">
    <name type="scientific">Hymenobacter daecheongensis DSM 21074</name>
    <dbReference type="NCBI Taxonomy" id="1121955"/>
    <lineage>
        <taxon>Bacteria</taxon>
        <taxon>Pseudomonadati</taxon>
        <taxon>Bacteroidota</taxon>
        <taxon>Cytophagia</taxon>
        <taxon>Cytophagales</taxon>
        <taxon>Hymenobacteraceae</taxon>
        <taxon>Hymenobacter</taxon>
    </lineage>
</organism>
<name>A0A1M6I0I6_9BACT</name>
<keyword evidence="2" id="KW-1185">Reference proteome</keyword>
<sequence>MSEDEKIPEGWMLTFDERSRGQYYICLTSRHGPKVEATGSDSEEMLAWCIAGALDVDRQLRLKFPDRM</sequence>
<evidence type="ECO:0008006" key="3">
    <source>
        <dbReference type="Google" id="ProtNLM"/>
    </source>
</evidence>
<dbReference type="EMBL" id="FQYN01000005">
    <property type="protein sequence ID" value="SHJ27870.1"/>
    <property type="molecule type" value="Genomic_DNA"/>
</dbReference>